<accession>A0A1R3GSW2</accession>
<keyword evidence="2" id="KW-1185">Reference proteome</keyword>
<dbReference type="OMA" id="IYISPGM"/>
<dbReference type="InterPro" id="IPR044714">
    <property type="entry name" value="AtSIBP1-like"/>
</dbReference>
<evidence type="ECO:0000313" key="2">
    <source>
        <dbReference type="Proteomes" id="UP000188268"/>
    </source>
</evidence>
<evidence type="ECO:0000313" key="1">
    <source>
        <dbReference type="EMBL" id="OMO61127.1"/>
    </source>
</evidence>
<dbReference type="Proteomes" id="UP000188268">
    <property type="component" value="Unassembled WGS sequence"/>
</dbReference>
<name>A0A1R3GSW2_COCAP</name>
<comment type="caution">
    <text evidence="1">The sequence shown here is derived from an EMBL/GenBank/DDBJ whole genome shotgun (WGS) entry which is preliminary data.</text>
</comment>
<dbReference type="Gramene" id="OMO61127">
    <property type="protein sequence ID" value="OMO61127"/>
    <property type="gene ID" value="CCACVL1_23726"/>
</dbReference>
<feature type="non-terminal residue" evidence="1">
    <location>
        <position position="101"/>
    </location>
</feature>
<dbReference type="EMBL" id="AWWV01013560">
    <property type="protein sequence ID" value="OMO61127.1"/>
    <property type="molecule type" value="Genomic_DNA"/>
</dbReference>
<organism evidence="1 2">
    <name type="scientific">Corchorus capsularis</name>
    <name type="common">Jute</name>
    <dbReference type="NCBI Taxonomy" id="210143"/>
    <lineage>
        <taxon>Eukaryota</taxon>
        <taxon>Viridiplantae</taxon>
        <taxon>Streptophyta</taxon>
        <taxon>Embryophyta</taxon>
        <taxon>Tracheophyta</taxon>
        <taxon>Spermatophyta</taxon>
        <taxon>Magnoliopsida</taxon>
        <taxon>eudicotyledons</taxon>
        <taxon>Gunneridae</taxon>
        <taxon>Pentapetalae</taxon>
        <taxon>rosids</taxon>
        <taxon>malvids</taxon>
        <taxon>Malvales</taxon>
        <taxon>Malvaceae</taxon>
        <taxon>Grewioideae</taxon>
        <taxon>Apeibeae</taxon>
        <taxon>Corchorus</taxon>
    </lineage>
</organism>
<gene>
    <name evidence="1" type="ORF">CCACVL1_23726</name>
</gene>
<dbReference type="STRING" id="210143.A0A1R3GSW2"/>
<reference evidence="1 2" key="1">
    <citation type="submission" date="2013-09" db="EMBL/GenBank/DDBJ databases">
        <title>Corchorus capsularis genome sequencing.</title>
        <authorList>
            <person name="Alam M."/>
            <person name="Haque M.S."/>
            <person name="Islam M.S."/>
            <person name="Emdad E.M."/>
            <person name="Islam M.M."/>
            <person name="Ahmed B."/>
            <person name="Halim A."/>
            <person name="Hossen Q.M.M."/>
            <person name="Hossain M.Z."/>
            <person name="Ahmed R."/>
            <person name="Khan M.M."/>
            <person name="Islam R."/>
            <person name="Rashid M.M."/>
            <person name="Khan S.A."/>
            <person name="Rahman M.S."/>
            <person name="Alam M."/>
        </authorList>
    </citation>
    <scope>NUCLEOTIDE SEQUENCE [LARGE SCALE GENOMIC DNA]</scope>
    <source>
        <strain evidence="2">cv. CVL-1</strain>
        <tissue evidence="1">Whole seedling</tissue>
    </source>
</reference>
<dbReference type="OrthoDB" id="1645884at2759"/>
<proteinExistence type="predicted"/>
<dbReference type="PANTHER" id="PTHR46672">
    <property type="entry name" value="OS08G0495500 PROTEIN-RELATED"/>
    <property type="match status" value="1"/>
</dbReference>
<dbReference type="AlphaFoldDB" id="A0A1R3GSW2"/>
<protein>
    <submittedName>
        <fullName evidence="1">Uncharacterized protein</fullName>
    </submittedName>
</protein>
<dbReference type="PANTHER" id="PTHR46672:SF1">
    <property type="entry name" value="OS08G0103600 PROTEIN"/>
    <property type="match status" value="1"/>
</dbReference>
<sequence>MVDSKVETISRLAQWRIDNFGPCTYKKSDPFKVGLWNRHLSIEKNRVFYIRLFPKPSRVSKEQPLFVKFIIRVSNVVANRRIYISPGMHLSIPSVLNPCFF</sequence>